<evidence type="ECO:0000313" key="4">
    <source>
        <dbReference type="EMBL" id="CAK0881870.1"/>
    </source>
</evidence>
<dbReference type="InterPro" id="IPR015422">
    <property type="entry name" value="PyrdxlP-dep_Trfase_small"/>
</dbReference>
<dbReference type="InterPro" id="IPR005814">
    <property type="entry name" value="Aminotrans_3"/>
</dbReference>
<dbReference type="SUPFAM" id="SSF53383">
    <property type="entry name" value="PLP-dependent transferases"/>
    <property type="match status" value="1"/>
</dbReference>
<accession>A0ABN9W6U4</accession>
<comment type="cofactor">
    <cofactor evidence="1">
        <name>pyridoxal 5'-phosphate</name>
        <dbReference type="ChEBI" id="CHEBI:597326"/>
    </cofactor>
</comment>
<proteinExistence type="inferred from homology"/>
<keyword evidence="5" id="KW-1185">Reference proteome</keyword>
<dbReference type="Gene3D" id="3.40.640.10">
    <property type="entry name" value="Type I PLP-dependent aspartate aminotransferase-like (Major domain)"/>
    <property type="match status" value="1"/>
</dbReference>
<dbReference type="EMBL" id="CAUYUJ010018241">
    <property type="protein sequence ID" value="CAK0881870.1"/>
    <property type="molecule type" value="Genomic_DNA"/>
</dbReference>
<comment type="similarity">
    <text evidence="3">Belongs to the class-III pyridoxal-phosphate-dependent aminotransferase family.</text>
</comment>
<dbReference type="PANTHER" id="PTHR43713:SF3">
    <property type="entry name" value="GLUTAMATE-1-SEMIALDEHYDE 2,1-AMINOMUTASE 1, CHLOROPLASTIC-RELATED"/>
    <property type="match status" value="1"/>
</dbReference>
<organism evidence="4 5">
    <name type="scientific">Prorocentrum cordatum</name>
    <dbReference type="NCBI Taxonomy" id="2364126"/>
    <lineage>
        <taxon>Eukaryota</taxon>
        <taxon>Sar</taxon>
        <taxon>Alveolata</taxon>
        <taxon>Dinophyceae</taxon>
        <taxon>Prorocentrales</taxon>
        <taxon>Prorocentraceae</taxon>
        <taxon>Prorocentrum</taxon>
    </lineage>
</organism>
<name>A0ABN9W6U4_9DINO</name>
<dbReference type="InterPro" id="IPR015421">
    <property type="entry name" value="PyrdxlP-dep_Trfase_major"/>
</dbReference>
<dbReference type="Proteomes" id="UP001189429">
    <property type="component" value="Unassembled WGS sequence"/>
</dbReference>
<dbReference type="Pfam" id="PF00202">
    <property type="entry name" value="Aminotran_3"/>
    <property type="match status" value="1"/>
</dbReference>
<evidence type="ECO:0000256" key="2">
    <source>
        <dbReference type="ARBA" id="ARBA00022898"/>
    </source>
</evidence>
<evidence type="ECO:0000256" key="3">
    <source>
        <dbReference type="RuleBase" id="RU003560"/>
    </source>
</evidence>
<dbReference type="InterPro" id="IPR015424">
    <property type="entry name" value="PyrdxlP-dep_Trfase"/>
</dbReference>
<protein>
    <recommendedName>
        <fullName evidence="6">Glutamate-1-semialdehyde 2,1-aminomutase</fullName>
    </recommendedName>
</protein>
<evidence type="ECO:0008006" key="6">
    <source>
        <dbReference type="Google" id="ProtNLM"/>
    </source>
</evidence>
<reference evidence="4" key="1">
    <citation type="submission" date="2023-10" db="EMBL/GenBank/DDBJ databases">
        <authorList>
            <person name="Chen Y."/>
            <person name="Shah S."/>
            <person name="Dougan E. K."/>
            <person name="Thang M."/>
            <person name="Chan C."/>
        </authorList>
    </citation>
    <scope>NUCLEOTIDE SEQUENCE [LARGE SCALE GENOMIC DNA]</scope>
</reference>
<evidence type="ECO:0000256" key="1">
    <source>
        <dbReference type="ARBA" id="ARBA00001933"/>
    </source>
</evidence>
<dbReference type="Gene3D" id="3.90.1150.10">
    <property type="entry name" value="Aspartate Aminotransferase, domain 1"/>
    <property type="match status" value="1"/>
</dbReference>
<dbReference type="PANTHER" id="PTHR43713">
    <property type="entry name" value="GLUTAMATE-1-SEMIALDEHYDE 2,1-AMINOMUTASE"/>
    <property type="match status" value="1"/>
</dbReference>
<sequence length="441" mass="48585">MAIERSEGNDLVDLQGNRFLDASGSYGVNCFGFTRFKEFMLKGHELSQQLGPCLGPMHPVVKENIEMLLKIYRKEEVSFHMSGTEAIMCAVQQARFHTQRQMVAVFKGAYHGWWDGVMQGAGNERFNSDCLILEDKVPQSLELLRVRASEIACVIVNPITGFGWGGAATAGLSQPKISPGEESIDRFRTWLGQLRETCTKSGIPLIFDETWAFQLGPGGAQELYGVEPDLVVLGKSIGGGHATGIVCGPTRLMERRDPARPMRVSFCVGTFKGNPVVMGAMNAVLKWVTSPEAPAVFNGLRDRVARWVQKSNKALSDQSLPIKVAAYRNTWCILYEQPSPYHFLFQYYLRDAGVQMAWVGTGKMLLNLEYSEEDLERLTSLILKAAKAFQADGWWYQGTMPGIGYLANLIVGPSLRFHFGSLLMLLGGASPAAGAAAEKLT</sequence>
<evidence type="ECO:0000313" key="5">
    <source>
        <dbReference type="Proteomes" id="UP001189429"/>
    </source>
</evidence>
<comment type="caution">
    <text evidence="4">The sequence shown here is derived from an EMBL/GenBank/DDBJ whole genome shotgun (WGS) entry which is preliminary data.</text>
</comment>
<gene>
    <name evidence="4" type="ORF">PCOR1329_LOCUS64582</name>
</gene>
<keyword evidence="2 3" id="KW-0663">Pyridoxal phosphate</keyword>